<evidence type="ECO:0000256" key="1">
    <source>
        <dbReference type="SAM" id="Coils"/>
    </source>
</evidence>
<dbReference type="EMBL" id="CAJOBJ010053740">
    <property type="protein sequence ID" value="CAF4386203.1"/>
    <property type="molecule type" value="Genomic_DNA"/>
</dbReference>
<organism evidence="2 3">
    <name type="scientific">Rotaria magnacalcarata</name>
    <dbReference type="NCBI Taxonomy" id="392030"/>
    <lineage>
        <taxon>Eukaryota</taxon>
        <taxon>Metazoa</taxon>
        <taxon>Spiralia</taxon>
        <taxon>Gnathifera</taxon>
        <taxon>Rotifera</taxon>
        <taxon>Eurotatoria</taxon>
        <taxon>Bdelloidea</taxon>
        <taxon>Philodinida</taxon>
        <taxon>Philodinidae</taxon>
        <taxon>Rotaria</taxon>
    </lineage>
</organism>
<name>A0A8S2VII8_9BILA</name>
<feature type="coiled-coil region" evidence="1">
    <location>
        <begin position="16"/>
        <end position="50"/>
    </location>
</feature>
<dbReference type="Proteomes" id="UP000681720">
    <property type="component" value="Unassembled WGS sequence"/>
</dbReference>
<proteinExistence type="predicted"/>
<evidence type="ECO:0000313" key="3">
    <source>
        <dbReference type="Proteomes" id="UP000681720"/>
    </source>
</evidence>
<protein>
    <submittedName>
        <fullName evidence="2">Uncharacterized protein</fullName>
    </submittedName>
</protein>
<reference evidence="2" key="1">
    <citation type="submission" date="2021-02" db="EMBL/GenBank/DDBJ databases">
        <authorList>
            <person name="Nowell W R."/>
        </authorList>
    </citation>
    <scope>NUCLEOTIDE SEQUENCE</scope>
</reference>
<feature type="non-terminal residue" evidence="2">
    <location>
        <position position="1"/>
    </location>
</feature>
<accession>A0A8S2VII8</accession>
<comment type="caution">
    <text evidence="2">The sequence shown here is derived from an EMBL/GenBank/DDBJ whole genome shotgun (WGS) entry which is preliminary data.</text>
</comment>
<evidence type="ECO:0000313" key="2">
    <source>
        <dbReference type="EMBL" id="CAF4386203.1"/>
    </source>
</evidence>
<dbReference type="AlphaFoldDB" id="A0A8S2VII8"/>
<gene>
    <name evidence="2" type="ORF">GIL414_LOCUS29520</name>
</gene>
<sequence>LTSVSTQTINQDETPNESFEIKYRKLLEQYEKLEKENQDLTTEIKCLKAKNKKNN</sequence>
<keyword evidence="1" id="KW-0175">Coiled coil</keyword>